<reference evidence="5 6" key="1">
    <citation type="submission" date="2018-11" db="EMBL/GenBank/DDBJ databases">
        <title>The draft genome sequence of Amphritea balenae JAMM 1525T.</title>
        <authorList>
            <person name="Fang Z."/>
            <person name="Zhang Y."/>
            <person name="Han X."/>
        </authorList>
    </citation>
    <scope>NUCLEOTIDE SEQUENCE [LARGE SCALE GENOMIC DNA]</scope>
    <source>
        <strain evidence="5 6">JAMM 1525</strain>
    </source>
</reference>
<dbReference type="GO" id="GO:0016485">
    <property type="term" value="P:protein processing"/>
    <property type="evidence" value="ECO:0007669"/>
    <property type="project" value="TreeGrafter"/>
</dbReference>
<keyword evidence="3" id="KW-0064">Aspartyl protease</keyword>
<dbReference type="Proteomes" id="UP000267535">
    <property type="component" value="Unassembled WGS sequence"/>
</dbReference>
<comment type="caution">
    <text evidence="5">The sequence shown here is derived from an EMBL/GenBank/DDBJ whole genome shotgun (WGS) entry which is preliminary data.</text>
</comment>
<keyword evidence="2 5" id="KW-0645">Protease</keyword>
<dbReference type="InterPro" id="IPR000671">
    <property type="entry name" value="Peptidase_A31"/>
</dbReference>
<comment type="similarity">
    <text evidence="1">Belongs to the peptidase A31 family.</text>
</comment>
<evidence type="ECO:0000256" key="4">
    <source>
        <dbReference type="ARBA" id="ARBA00022801"/>
    </source>
</evidence>
<evidence type="ECO:0000256" key="3">
    <source>
        <dbReference type="ARBA" id="ARBA00022750"/>
    </source>
</evidence>
<dbReference type="OrthoDB" id="9808862at2"/>
<evidence type="ECO:0000313" key="6">
    <source>
        <dbReference type="Proteomes" id="UP000267535"/>
    </source>
</evidence>
<sequence>MYLLRYPLPETEYGTTLKIKIIGLGSPHGDDQAGWEVIRLLQQQTLPENVELLALDRPGLALPNYFDGADKVILIDACDAGWMLGEWQQFSLEQLLDCAGLQGGSSHQLGVADSLQLAAITGVELPAITVICVQIGQCGQMEAMSPELFTSSKRICNNIHYQLNYAAVPSGI</sequence>
<dbReference type="AlphaFoldDB" id="A0A3P1SN77"/>
<dbReference type="GO" id="GO:0008047">
    <property type="term" value="F:enzyme activator activity"/>
    <property type="evidence" value="ECO:0007669"/>
    <property type="project" value="InterPro"/>
</dbReference>
<accession>A0A3P1SN77</accession>
<dbReference type="Pfam" id="PF01750">
    <property type="entry name" value="HycI"/>
    <property type="match status" value="1"/>
</dbReference>
<evidence type="ECO:0000313" key="5">
    <source>
        <dbReference type="EMBL" id="RRC98577.1"/>
    </source>
</evidence>
<evidence type="ECO:0000256" key="2">
    <source>
        <dbReference type="ARBA" id="ARBA00022670"/>
    </source>
</evidence>
<dbReference type="Gene3D" id="3.40.50.1450">
    <property type="entry name" value="HybD-like"/>
    <property type="match status" value="1"/>
</dbReference>
<keyword evidence="4" id="KW-0378">Hydrolase</keyword>
<name>A0A3P1SN77_9GAMM</name>
<dbReference type="InterPro" id="IPR023430">
    <property type="entry name" value="Pept_HybD-like_dom_sf"/>
</dbReference>
<proteinExistence type="inferred from homology"/>
<dbReference type="PANTHER" id="PTHR30302">
    <property type="entry name" value="HYDROGENASE 1 MATURATION PROTEASE"/>
    <property type="match status" value="1"/>
</dbReference>
<dbReference type="PANTHER" id="PTHR30302:SF1">
    <property type="entry name" value="HYDROGENASE 2 MATURATION PROTEASE"/>
    <property type="match status" value="1"/>
</dbReference>
<dbReference type="EMBL" id="RQXV01000007">
    <property type="protein sequence ID" value="RRC98577.1"/>
    <property type="molecule type" value="Genomic_DNA"/>
</dbReference>
<keyword evidence="6" id="KW-1185">Reference proteome</keyword>
<evidence type="ECO:0000256" key="1">
    <source>
        <dbReference type="ARBA" id="ARBA00006814"/>
    </source>
</evidence>
<organism evidence="5 6">
    <name type="scientific">Amphritea balenae</name>
    <dbReference type="NCBI Taxonomy" id="452629"/>
    <lineage>
        <taxon>Bacteria</taxon>
        <taxon>Pseudomonadati</taxon>
        <taxon>Pseudomonadota</taxon>
        <taxon>Gammaproteobacteria</taxon>
        <taxon>Oceanospirillales</taxon>
        <taxon>Oceanospirillaceae</taxon>
        <taxon>Amphritea</taxon>
    </lineage>
</organism>
<protein>
    <submittedName>
        <fullName evidence="5">Hydrogenase maturation protease</fullName>
    </submittedName>
</protein>
<gene>
    <name evidence="5" type="ORF">EHS89_13270</name>
</gene>
<dbReference type="SUPFAM" id="SSF53163">
    <property type="entry name" value="HybD-like"/>
    <property type="match status" value="1"/>
</dbReference>
<dbReference type="GO" id="GO:0004190">
    <property type="term" value="F:aspartic-type endopeptidase activity"/>
    <property type="evidence" value="ECO:0007669"/>
    <property type="project" value="UniProtKB-KW"/>
</dbReference>
<dbReference type="NCBIfam" id="TIGR00072">
    <property type="entry name" value="hydrog_prot"/>
    <property type="match status" value="1"/>
</dbReference>
<dbReference type="CDD" id="cd00518">
    <property type="entry name" value="H2MP"/>
    <property type="match status" value="1"/>
</dbReference>